<keyword evidence="2" id="KW-0443">Lipid metabolism</keyword>
<dbReference type="SUPFAM" id="SSF52151">
    <property type="entry name" value="FabD/lysophospholipase-like"/>
    <property type="match status" value="1"/>
</dbReference>
<dbReference type="GO" id="GO:0016020">
    <property type="term" value="C:membrane"/>
    <property type="evidence" value="ECO:0007669"/>
    <property type="project" value="TreeGrafter"/>
</dbReference>
<evidence type="ECO:0000256" key="2">
    <source>
        <dbReference type="ARBA" id="ARBA00022963"/>
    </source>
</evidence>
<dbReference type="GO" id="GO:0016042">
    <property type="term" value="P:lipid catabolic process"/>
    <property type="evidence" value="ECO:0007669"/>
    <property type="project" value="UniProtKB-KW"/>
</dbReference>
<comment type="caution">
    <text evidence="3">The sequence shown here is derived from an EMBL/GenBank/DDBJ whole genome shotgun (WGS) entry which is preliminary data.</text>
</comment>
<keyword evidence="2" id="KW-0442">Lipid degradation</keyword>
<keyword evidence="4" id="KW-1185">Reference proteome</keyword>
<gene>
    <name evidence="3" type="ORF">B0T14DRAFT_567363</name>
</gene>
<evidence type="ECO:0000256" key="1">
    <source>
        <dbReference type="ARBA" id="ARBA00022801"/>
    </source>
</evidence>
<dbReference type="EMBL" id="JAULSU010000004">
    <property type="protein sequence ID" value="KAK0620622.1"/>
    <property type="molecule type" value="Genomic_DNA"/>
</dbReference>
<name>A0AA39WSD6_9PEZI</name>
<proteinExistence type="predicted"/>
<keyword evidence="1" id="KW-0378">Hydrolase</keyword>
<evidence type="ECO:0000313" key="3">
    <source>
        <dbReference type="EMBL" id="KAK0620622.1"/>
    </source>
</evidence>
<evidence type="ECO:0000313" key="4">
    <source>
        <dbReference type="Proteomes" id="UP001175000"/>
    </source>
</evidence>
<dbReference type="InterPro" id="IPR016035">
    <property type="entry name" value="Acyl_Trfase/lysoPLipase"/>
</dbReference>
<protein>
    <submittedName>
        <fullName evidence="3">Uncharacterized protein</fullName>
    </submittedName>
</protein>
<dbReference type="Proteomes" id="UP001175000">
    <property type="component" value="Unassembled WGS sequence"/>
</dbReference>
<dbReference type="AlphaFoldDB" id="A0AA39WSD6"/>
<dbReference type="PANTHER" id="PTHR24185:SF1">
    <property type="entry name" value="CALCIUM-INDEPENDENT PHOSPHOLIPASE A2-GAMMA"/>
    <property type="match status" value="1"/>
</dbReference>
<dbReference type="Gene3D" id="3.40.1090.10">
    <property type="entry name" value="Cytosolic phospholipase A2 catalytic domain"/>
    <property type="match status" value="1"/>
</dbReference>
<dbReference type="GO" id="GO:0019369">
    <property type="term" value="P:arachidonate metabolic process"/>
    <property type="evidence" value="ECO:0007669"/>
    <property type="project" value="TreeGrafter"/>
</dbReference>
<reference evidence="3" key="1">
    <citation type="submission" date="2023-06" db="EMBL/GenBank/DDBJ databases">
        <title>Genome-scale phylogeny and comparative genomics of the fungal order Sordariales.</title>
        <authorList>
            <consortium name="Lawrence Berkeley National Laboratory"/>
            <person name="Hensen N."/>
            <person name="Bonometti L."/>
            <person name="Westerberg I."/>
            <person name="Brannstrom I.O."/>
            <person name="Guillou S."/>
            <person name="Cros-Aarteil S."/>
            <person name="Calhoun S."/>
            <person name="Haridas S."/>
            <person name="Kuo A."/>
            <person name="Mondo S."/>
            <person name="Pangilinan J."/>
            <person name="Riley R."/>
            <person name="Labutti K."/>
            <person name="Andreopoulos B."/>
            <person name="Lipzen A."/>
            <person name="Chen C."/>
            <person name="Yanf M."/>
            <person name="Daum C."/>
            <person name="Ng V."/>
            <person name="Clum A."/>
            <person name="Steindorff A."/>
            <person name="Ohm R."/>
            <person name="Martin F."/>
            <person name="Silar P."/>
            <person name="Natvig D."/>
            <person name="Lalanne C."/>
            <person name="Gautier V."/>
            <person name="Ament-Velasquez S.L."/>
            <person name="Kruys A."/>
            <person name="Hutchinson M.I."/>
            <person name="Powell A.J."/>
            <person name="Barry K."/>
            <person name="Miller A.N."/>
            <person name="Grigoriev I.V."/>
            <person name="Debuchy R."/>
            <person name="Gladieux P."/>
            <person name="Thoren M.H."/>
            <person name="Johannesson H."/>
        </authorList>
    </citation>
    <scope>NUCLEOTIDE SEQUENCE</scope>
    <source>
        <strain evidence="3">CBS 606.72</strain>
    </source>
</reference>
<dbReference type="GO" id="GO:0047499">
    <property type="term" value="F:calcium-independent phospholipase A2 activity"/>
    <property type="evidence" value="ECO:0007669"/>
    <property type="project" value="TreeGrafter"/>
</dbReference>
<organism evidence="3 4">
    <name type="scientific">Immersiella caudata</name>
    <dbReference type="NCBI Taxonomy" id="314043"/>
    <lineage>
        <taxon>Eukaryota</taxon>
        <taxon>Fungi</taxon>
        <taxon>Dikarya</taxon>
        <taxon>Ascomycota</taxon>
        <taxon>Pezizomycotina</taxon>
        <taxon>Sordariomycetes</taxon>
        <taxon>Sordariomycetidae</taxon>
        <taxon>Sordariales</taxon>
        <taxon>Lasiosphaeriaceae</taxon>
        <taxon>Immersiella</taxon>
    </lineage>
</organism>
<sequence>MPNYTSHHPTQENYDCSIWKAACSTVAAPIFFKPVKLSGGEEWCDGAIIGTGIGDTASVSNSVGNFLKSVIKIMTDSEDVADAFLKSDLGQQLQRDRQYLRFNVPQGMQTLRLDEWREVEKMKAVTTEHLSKHDVGNAVKSCARSLFDPDGTLARWYLVISIQHTTNPKID</sequence>
<accession>A0AA39WSD6</accession>
<dbReference type="PANTHER" id="PTHR24185">
    <property type="entry name" value="CALCIUM-INDEPENDENT PHOSPHOLIPASE A2-GAMMA"/>
    <property type="match status" value="1"/>
</dbReference>